<organism evidence="4">
    <name type="scientific">Symploca sp. SIO1C4</name>
    <dbReference type="NCBI Taxonomy" id="2607765"/>
    <lineage>
        <taxon>Bacteria</taxon>
        <taxon>Bacillati</taxon>
        <taxon>Cyanobacteriota</taxon>
        <taxon>Cyanophyceae</taxon>
        <taxon>Coleofasciculales</taxon>
        <taxon>Coleofasciculaceae</taxon>
        <taxon>Symploca</taxon>
    </lineage>
</organism>
<gene>
    <name evidence="4" type="ORF">F6J89_26615</name>
</gene>
<evidence type="ECO:0000313" key="4">
    <source>
        <dbReference type="EMBL" id="NER31095.1"/>
    </source>
</evidence>
<dbReference type="InterPro" id="IPR041698">
    <property type="entry name" value="Methyltransf_25"/>
</dbReference>
<proteinExistence type="predicted"/>
<evidence type="ECO:0000256" key="1">
    <source>
        <dbReference type="ARBA" id="ARBA00022603"/>
    </source>
</evidence>
<feature type="domain" description="Methyltransferase" evidence="3">
    <location>
        <begin position="38"/>
        <end position="132"/>
    </location>
</feature>
<dbReference type="GO" id="GO:0032259">
    <property type="term" value="P:methylation"/>
    <property type="evidence" value="ECO:0007669"/>
    <property type="project" value="UniProtKB-KW"/>
</dbReference>
<dbReference type="SUPFAM" id="SSF53335">
    <property type="entry name" value="S-adenosyl-L-methionine-dependent methyltransferases"/>
    <property type="match status" value="1"/>
</dbReference>
<dbReference type="PANTHER" id="PTHR44942">
    <property type="entry name" value="METHYLTRANSF_11 DOMAIN-CONTAINING PROTEIN"/>
    <property type="match status" value="1"/>
</dbReference>
<name>A0A6B3NJQ6_9CYAN</name>
<dbReference type="AlphaFoldDB" id="A0A6B3NJQ6"/>
<protein>
    <submittedName>
        <fullName evidence="4">Class I SAM-dependent methyltransferase</fullName>
    </submittedName>
</protein>
<dbReference type="EMBL" id="JAAHFQ010000719">
    <property type="protein sequence ID" value="NER31095.1"/>
    <property type="molecule type" value="Genomic_DNA"/>
</dbReference>
<dbReference type="InterPro" id="IPR051052">
    <property type="entry name" value="Diverse_substrate_MTase"/>
</dbReference>
<accession>A0A6B3NJQ6</accession>
<evidence type="ECO:0000259" key="3">
    <source>
        <dbReference type="Pfam" id="PF13649"/>
    </source>
</evidence>
<keyword evidence="1 4" id="KW-0489">Methyltransferase</keyword>
<dbReference type="GO" id="GO:0008168">
    <property type="term" value="F:methyltransferase activity"/>
    <property type="evidence" value="ECO:0007669"/>
    <property type="project" value="UniProtKB-KW"/>
</dbReference>
<keyword evidence="2 4" id="KW-0808">Transferase</keyword>
<sequence>MDIFFEIHSELPREAPGNDEATAKALSLVPKLPKNPIILDIGCGPGMQTLALARITGGQVIAVDTHQPFLDELQRRAEEQNLSSQIRTQNCSMLALDFKQDSFDLIWSEGAIYIMGFREGLQSWYRFLKPEGSVAVSELSWLVKNPPEEPLEFFKKEYPSMKHIEDNISIIKQLEYSYINSFILPEAAWWDNYYIPLERRISKLRKKYQNNPQAHNIIEEHQTEIEIYRNYYQYYGYVFYLMQKESKITE</sequence>
<dbReference type="InterPro" id="IPR029063">
    <property type="entry name" value="SAM-dependent_MTases_sf"/>
</dbReference>
<dbReference type="CDD" id="cd02440">
    <property type="entry name" value="AdoMet_MTases"/>
    <property type="match status" value="1"/>
</dbReference>
<evidence type="ECO:0000256" key="2">
    <source>
        <dbReference type="ARBA" id="ARBA00022679"/>
    </source>
</evidence>
<comment type="caution">
    <text evidence="4">The sequence shown here is derived from an EMBL/GenBank/DDBJ whole genome shotgun (WGS) entry which is preliminary data.</text>
</comment>
<dbReference type="PANTHER" id="PTHR44942:SF4">
    <property type="entry name" value="METHYLTRANSFERASE TYPE 11 DOMAIN-CONTAINING PROTEIN"/>
    <property type="match status" value="1"/>
</dbReference>
<reference evidence="4" key="1">
    <citation type="submission" date="2019-11" db="EMBL/GenBank/DDBJ databases">
        <title>Genomic insights into an expanded diversity of filamentous marine cyanobacteria reveals the extraordinary biosynthetic potential of Moorea and Okeania.</title>
        <authorList>
            <person name="Ferreira Leao T."/>
            <person name="Wang M."/>
            <person name="Moss N."/>
            <person name="Da Silva R."/>
            <person name="Sanders J."/>
            <person name="Nurk S."/>
            <person name="Gurevich A."/>
            <person name="Humphrey G."/>
            <person name="Reher R."/>
            <person name="Zhu Q."/>
            <person name="Belda-Ferre P."/>
            <person name="Glukhov E."/>
            <person name="Rex R."/>
            <person name="Dorrestein P.C."/>
            <person name="Knight R."/>
            <person name="Pevzner P."/>
            <person name="Gerwick W.H."/>
            <person name="Gerwick L."/>
        </authorList>
    </citation>
    <scope>NUCLEOTIDE SEQUENCE</scope>
    <source>
        <strain evidence="4">SIO1C4</strain>
    </source>
</reference>
<dbReference type="Pfam" id="PF13649">
    <property type="entry name" value="Methyltransf_25"/>
    <property type="match status" value="1"/>
</dbReference>
<dbReference type="Gene3D" id="3.40.50.150">
    <property type="entry name" value="Vaccinia Virus protein VP39"/>
    <property type="match status" value="1"/>
</dbReference>